<keyword evidence="3" id="KW-1185">Reference proteome</keyword>
<sequence>MSTIKSPQEKKRLSLERDRRNMYGESPHASRKNIKRGKQNQHQEERRTSNQALASIGTHSSEDQMIAAEVASDTTAKVQRINGFKKVADRPLSAFLERQQTRRERVGMLDGRSAVHVPSDD</sequence>
<dbReference type="Proteomes" id="UP000472320">
    <property type="component" value="Unassembled WGS sequence"/>
</dbReference>
<dbReference type="RefSeq" id="WP_155457261.1">
    <property type="nucleotide sequence ID" value="NZ_WNKX01000040.1"/>
</dbReference>
<protein>
    <submittedName>
        <fullName evidence="2">Uncharacterized protein</fullName>
    </submittedName>
</protein>
<proteinExistence type="predicted"/>
<reference evidence="2 3" key="1">
    <citation type="submission" date="2019-11" db="EMBL/GenBank/DDBJ databases">
        <title>Type strains purchased from KCTC, JCM and DSMZ.</title>
        <authorList>
            <person name="Lu H."/>
        </authorList>
    </citation>
    <scope>NUCLEOTIDE SEQUENCE [LARGE SCALE GENOMIC DNA]</scope>
    <source>
        <strain evidence="2 3">JCM 31587</strain>
    </source>
</reference>
<accession>A0A6L6QPH6</accession>
<feature type="region of interest" description="Disordered" evidence="1">
    <location>
        <begin position="1"/>
        <end position="61"/>
    </location>
</feature>
<gene>
    <name evidence="2" type="ORF">GM658_27250</name>
</gene>
<feature type="compositionally biased region" description="Basic and acidic residues" evidence="1">
    <location>
        <begin position="7"/>
        <end position="22"/>
    </location>
</feature>
<comment type="caution">
    <text evidence="2">The sequence shown here is derived from an EMBL/GenBank/DDBJ whole genome shotgun (WGS) entry which is preliminary data.</text>
</comment>
<evidence type="ECO:0000313" key="2">
    <source>
        <dbReference type="EMBL" id="MTW14318.1"/>
    </source>
</evidence>
<organism evidence="2 3">
    <name type="scientific">Massilia eburnea</name>
    <dbReference type="NCBI Taxonomy" id="1776165"/>
    <lineage>
        <taxon>Bacteria</taxon>
        <taxon>Pseudomonadati</taxon>
        <taxon>Pseudomonadota</taxon>
        <taxon>Betaproteobacteria</taxon>
        <taxon>Burkholderiales</taxon>
        <taxon>Oxalobacteraceae</taxon>
        <taxon>Telluria group</taxon>
        <taxon>Massilia</taxon>
    </lineage>
</organism>
<dbReference type="OrthoDB" id="8705804at2"/>
<evidence type="ECO:0000256" key="1">
    <source>
        <dbReference type="SAM" id="MobiDB-lite"/>
    </source>
</evidence>
<dbReference type="EMBL" id="WNKX01000040">
    <property type="protein sequence ID" value="MTW14318.1"/>
    <property type="molecule type" value="Genomic_DNA"/>
</dbReference>
<name>A0A6L6QPH6_9BURK</name>
<dbReference type="AlphaFoldDB" id="A0A6L6QPH6"/>
<evidence type="ECO:0000313" key="3">
    <source>
        <dbReference type="Proteomes" id="UP000472320"/>
    </source>
</evidence>
<feature type="compositionally biased region" description="Basic residues" evidence="1">
    <location>
        <begin position="29"/>
        <end position="39"/>
    </location>
</feature>
<feature type="compositionally biased region" description="Polar residues" evidence="1">
    <location>
        <begin position="49"/>
        <end position="59"/>
    </location>
</feature>